<evidence type="ECO:0008006" key="3">
    <source>
        <dbReference type="Google" id="ProtNLM"/>
    </source>
</evidence>
<accession>A0A3D4S3G3</accession>
<dbReference type="EMBL" id="DQHO01000003">
    <property type="protein sequence ID" value="HCS93128.1"/>
    <property type="molecule type" value="Genomic_DNA"/>
</dbReference>
<reference evidence="1 2" key="1">
    <citation type="journal article" date="2018" name="Nat. Biotechnol.">
        <title>A standardized bacterial taxonomy based on genome phylogeny substantially revises the tree of life.</title>
        <authorList>
            <person name="Parks D.H."/>
            <person name="Chuvochina M."/>
            <person name="Waite D.W."/>
            <person name="Rinke C."/>
            <person name="Skarshewski A."/>
            <person name="Chaumeil P.A."/>
            <person name="Hugenholtz P."/>
        </authorList>
    </citation>
    <scope>NUCLEOTIDE SEQUENCE [LARGE SCALE GENOMIC DNA]</scope>
    <source>
        <strain evidence="1">UBA11306</strain>
    </source>
</reference>
<organism evidence="1 2">
    <name type="scientific">Bavariicoccus seileri</name>
    <dbReference type="NCBI Taxonomy" id="549685"/>
    <lineage>
        <taxon>Bacteria</taxon>
        <taxon>Bacillati</taxon>
        <taxon>Bacillota</taxon>
        <taxon>Bacilli</taxon>
        <taxon>Lactobacillales</taxon>
        <taxon>Enterococcaceae</taxon>
        <taxon>Bavariicoccus</taxon>
    </lineage>
</organism>
<comment type="caution">
    <text evidence="1">The sequence shown here is derived from an EMBL/GenBank/DDBJ whole genome shotgun (WGS) entry which is preliminary data.</text>
</comment>
<protein>
    <recommendedName>
        <fullName evidence="3">Phage head-tail adapter protein</fullName>
    </recommendedName>
</protein>
<gene>
    <name evidence="1" type="ORF">DIW15_00265</name>
</gene>
<sequence>MFDLEVTLLHQDGFTENKVGDKVPLYKEIEIFAKELPISRSEYYFAGQANIEISRLIVIHPFEYANEKILKIEGEQYSVIKQYKVDNENLELTLKQKVGNK</sequence>
<evidence type="ECO:0000313" key="2">
    <source>
        <dbReference type="Proteomes" id="UP000262195"/>
    </source>
</evidence>
<dbReference type="STRING" id="1121105.GCA_000421665_01317"/>
<evidence type="ECO:0000313" key="1">
    <source>
        <dbReference type="EMBL" id="HCS93128.1"/>
    </source>
</evidence>
<dbReference type="Proteomes" id="UP000262195">
    <property type="component" value="Unassembled WGS sequence"/>
</dbReference>
<name>A0A3D4S3G3_9ENTE</name>
<dbReference type="InterPro" id="IPR008767">
    <property type="entry name" value="Phage_SPP1_head-tail_adaptor"/>
</dbReference>
<dbReference type="AlphaFoldDB" id="A0A3D4S3G3"/>
<dbReference type="NCBIfam" id="TIGR01563">
    <property type="entry name" value="gp16_SPP1"/>
    <property type="match status" value="1"/>
</dbReference>
<proteinExistence type="predicted"/>